<feature type="domain" description="N-acetylmuramoyl-L-alanine amidase" evidence="13">
    <location>
        <begin position="19"/>
        <end position="170"/>
    </location>
</feature>
<protein>
    <recommendedName>
        <fullName evidence="11">1,6-anhydro-N-acetylmuramyl-L-alanine amidase AmpD</fullName>
        <ecNumber evidence="5">3.5.1.28</ecNumber>
    </recommendedName>
    <alternativeName>
        <fullName evidence="12">N-acetylmuramoyl-L-alanine amidase</fullName>
    </alternativeName>
</protein>
<dbReference type="SUPFAM" id="SSF55846">
    <property type="entry name" value="N-acetylmuramoyl-L-alanine amidase-like"/>
    <property type="match status" value="1"/>
</dbReference>
<dbReference type="EMBL" id="LS483250">
    <property type="protein sequence ID" value="SQD79754.1"/>
    <property type="molecule type" value="Genomic_DNA"/>
</dbReference>
<proteinExistence type="inferred from homology"/>
<dbReference type="Proteomes" id="UP000250163">
    <property type="component" value="Chromosome MORIYA"/>
</dbReference>
<keyword evidence="15" id="KW-1185">Reference proteome</keyword>
<evidence type="ECO:0000256" key="1">
    <source>
        <dbReference type="ARBA" id="ARBA00001561"/>
    </source>
</evidence>
<evidence type="ECO:0000256" key="8">
    <source>
        <dbReference type="ARBA" id="ARBA00022801"/>
    </source>
</evidence>
<dbReference type="GO" id="GO:0046872">
    <property type="term" value="F:metal ion binding"/>
    <property type="evidence" value="ECO:0007669"/>
    <property type="project" value="UniProtKB-KW"/>
</dbReference>
<dbReference type="InterPro" id="IPR051206">
    <property type="entry name" value="NAMLAA_amidase_2"/>
</dbReference>
<dbReference type="OrthoDB" id="9794842at2"/>
<dbReference type="PANTHER" id="PTHR30417:SF4">
    <property type="entry name" value="1,6-ANHYDRO-N-ACETYLMURAMYL-L-ALANINE AMIDASE AMPD"/>
    <property type="match status" value="1"/>
</dbReference>
<comment type="catalytic activity">
    <reaction evidence="1">
        <text>Hydrolyzes the link between N-acetylmuramoyl residues and L-amino acid residues in certain cell-wall glycopeptides.</text>
        <dbReference type="EC" id="3.5.1.28"/>
    </reaction>
</comment>
<dbReference type="GO" id="GO:0071555">
    <property type="term" value="P:cell wall organization"/>
    <property type="evidence" value="ECO:0007669"/>
    <property type="project" value="UniProtKB-KW"/>
</dbReference>
<evidence type="ECO:0000256" key="5">
    <source>
        <dbReference type="ARBA" id="ARBA00011901"/>
    </source>
</evidence>
<evidence type="ECO:0000256" key="2">
    <source>
        <dbReference type="ARBA" id="ARBA00001947"/>
    </source>
</evidence>
<dbReference type="GO" id="GO:0009253">
    <property type="term" value="P:peptidoglycan catabolic process"/>
    <property type="evidence" value="ECO:0007669"/>
    <property type="project" value="InterPro"/>
</dbReference>
<sequence>MVNRQPRSDLLANAQFLASPHYDDRPMDADIDLLVIHCISLPPEQYGADYVEDFFMGKLDCSLHPYFQQLISVRVSAHIYIKRDGQLIQFVPLAKRAWHAGLSAFAGQSRCNDFSIGIELEGDVNHAYTSMQYQCLATVTADIQQGYPLITRDRITGHSNIAPARKDDPGPHFDWSHYFSCLDLKDN</sequence>
<evidence type="ECO:0000256" key="4">
    <source>
        <dbReference type="ARBA" id="ARBA00007553"/>
    </source>
</evidence>
<dbReference type="InterPro" id="IPR002502">
    <property type="entry name" value="Amidase_domain"/>
</dbReference>
<comment type="cofactor">
    <cofactor evidence="2">
        <name>Zn(2+)</name>
        <dbReference type="ChEBI" id="CHEBI:29105"/>
    </cofactor>
</comment>
<dbReference type="KEGG" id="mya:MORIYA_3299"/>
<organism evidence="14 15">
    <name type="scientific">Moritella yayanosii</name>
    <dbReference type="NCBI Taxonomy" id="69539"/>
    <lineage>
        <taxon>Bacteria</taxon>
        <taxon>Pseudomonadati</taxon>
        <taxon>Pseudomonadota</taxon>
        <taxon>Gammaproteobacteria</taxon>
        <taxon>Alteromonadales</taxon>
        <taxon>Moritellaceae</taxon>
        <taxon>Moritella</taxon>
    </lineage>
</organism>
<dbReference type="Pfam" id="PF01510">
    <property type="entry name" value="Amidase_2"/>
    <property type="match status" value="1"/>
</dbReference>
<dbReference type="GO" id="GO:0005737">
    <property type="term" value="C:cytoplasm"/>
    <property type="evidence" value="ECO:0007669"/>
    <property type="project" value="UniProtKB-SubCell"/>
</dbReference>
<name>A0A330LS08_9GAMM</name>
<comment type="subcellular location">
    <subcellularLocation>
        <location evidence="3">Cytoplasm</location>
    </subcellularLocation>
</comment>
<evidence type="ECO:0000256" key="12">
    <source>
        <dbReference type="ARBA" id="ARBA00042615"/>
    </source>
</evidence>
<evidence type="ECO:0000256" key="9">
    <source>
        <dbReference type="ARBA" id="ARBA00022833"/>
    </source>
</evidence>
<dbReference type="Gene3D" id="3.40.80.10">
    <property type="entry name" value="Peptidoglycan recognition protein-like"/>
    <property type="match status" value="1"/>
</dbReference>
<dbReference type="RefSeq" id="WP_112716624.1">
    <property type="nucleotide sequence ID" value="NZ_LS483250.1"/>
</dbReference>
<keyword evidence="9" id="KW-0862">Zinc</keyword>
<evidence type="ECO:0000256" key="3">
    <source>
        <dbReference type="ARBA" id="ARBA00004496"/>
    </source>
</evidence>
<dbReference type="InterPro" id="IPR036505">
    <property type="entry name" value="Amidase/PGRP_sf"/>
</dbReference>
<reference evidence="15" key="1">
    <citation type="submission" date="2018-05" db="EMBL/GenBank/DDBJ databases">
        <authorList>
            <person name="Cea G.-C."/>
            <person name="William W."/>
        </authorList>
    </citation>
    <scope>NUCLEOTIDE SEQUENCE [LARGE SCALE GENOMIC DNA]</scope>
    <source>
        <strain evidence="15">DB21MT 5</strain>
    </source>
</reference>
<evidence type="ECO:0000256" key="6">
    <source>
        <dbReference type="ARBA" id="ARBA00022490"/>
    </source>
</evidence>
<keyword evidence="10" id="KW-0961">Cell wall biogenesis/degradation</keyword>
<keyword evidence="8 14" id="KW-0378">Hydrolase</keyword>
<dbReference type="GO" id="GO:0009254">
    <property type="term" value="P:peptidoglycan turnover"/>
    <property type="evidence" value="ECO:0007669"/>
    <property type="project" value="TreeGrafter"/>
</dbReference>
<evidence type="ECO:0000313" key="14">
    <source>
        <dbReference type="EMBL" id="SQD79754.1"/>
    </source>
</evidence>
<evidence type="ECO:0000256" key="10">
    <source>
        <dbReference type="ARBA" id="ARBA00023316"/>
    </source>
</evidence>
<dbReference type="CDD" id="cd06583">
    <property type="entry name" value="PGRP"/>
    <property type="match status" value="1"/>
</dbReference>
<keyword evidence="7" id="KW-0479">Metal-binding</keyword>
<dbReference type="GO" id="GO:0008745">
    <property type="term" value="F:N-acetylmuramoyl-L-alanine amidase activity"/>
    <property type="evidence" value="ECO:0007669"/>
    <property type="project" value="UniProtKB-EC"/>
</dbReference>
<dbReference type="PANTHER" id="PTHR30417">
    <property type="entry name" value="N-ACETYLMURAMOYL-L-ALANINE AMIDASE AMID"/>
    <property type="match status" value="1"/>
</dbReference>
<keyword evidence="6" id="KW-0963">Cytoplasm</keyword>
<evidence type="ECO:0000259" key="13">
    <source>
        <dbReference type="SMART" id="SM00644"/>
    </source>
</evidence>
<dbReference type="NCBIfam" id="NF008758">
    <property type="entry name" value="PRK11789.1"/>
    <property type="match status" value="1"/>
</dbReference>
<comment type="similarity">
    <text evidence="4">Belongs to the N-acetylmuramoyl-L-alanine amidase 2 family.</text>
</comment>
<evidence type="ECO:0000256" key="7">
    <source>
        <dbReference type="ARBA" id="ARBA00022723"/>
    </source>
</evidence>
<dbReference type="EC" id="3.5.1.28" evidence="5"/>
<dbReference type="SMART" id="SM00644">
    <property type="entry name" value="Ami_2"/>
    <property type="match status" value="1"/>
</dbReference>
<accession>A0A330LS08</accession>
<dbReference type="AlphaFoldDB" id="A0A330LS08"/>
<gene>
    <name evidence="14" type="primary">ampD</name>
    <name evidence="14" type="ORF">MORIYA_3299</name>
</gene>
<evidence type="ECO:0000313" key="15">
    <source>
        <dbReference type="Proteomes" id="UP000250163"/>
    </source>
</evidence>
<evidence type="ECO:0000256" key="11">
    <source>
        <dbReference type="ARBA" id="ARBA00039257"/>
    </source>
</evidence>